<feature type="region of interest" description="Disordered" evidence="1">
    <location>
        <begin position="1"/>
        <end position="71"/>
    </location>
</feature>
<dbReference type="EMBL" id="JAQQWL010000011">
    <property type="protein sequence ID" value="KAK8050810.1"/>
    <property type="molecule type" value="Genomic_DNA"/>
</dbReference>
<evidence type="ECO:0000313" key="3">
    <source>
        <dbReference type="Proteomes" id="UP001480595"/>
    </source>
</evidence>
<accession>A0ABR1TY68</accession>
<evidence type="ECO:0000256" key="1">
    <source>
        <dbReference type="SAM" id="MobiDB-lite"/>
    </source>
</evidence>
<comment type="caution">
    <text evidence="2">The sequence shown here is derived from an EMBL/GenBank/DDBJ whole genome shotgun (WGS) entry which is preliminary data.</text>
</comment>
<dbReference type="RefSeq" id="XP_066713059.1">
    <property type="nucleotide sequence ID" value="XM_066863949.1"/>
</dbReference>
<gene>
    <name evidence="2" type="ORF">PG994_012540</name>
</gene>
<sequence>MVIVNAMNGRPRPPHPDAKYDARIESYWLQQRPKCGPHASSSRAPQPRSPEAIEAPRRAGQPFPMSSGDRTNWAGSNNIAGGFLLGGGNMFYTSIYGLGCDSVVEYEVILADGRIVTAEAKGGRPCG</sequence>
<dbReference type="SUPFAM" id="SSF56176">
    <property type="entry name" value="FAD-binding/transporter-associated domain-like"/>
    <property type="match status" value="1"/>
</dbReference>
<reference evidence="2 3" key="1">
    <citation type="submission" date="2023-01" db="EMBL/GenBank/DDBJ databases">
        <title>Analysis of 21 Apiospora genomes using comparative genomics revels a genus with tremendous synthesis potential of carbohydrate active enzymes and secondary metabolites.</title>
        <authorList>
            <person name="Sorensen T."/>
        </authorList>
    </citation>
    <scope>NUCLEOTIDE SEQUENCE [LARGE SCALE GENOMIC DNA]</scope>
    <source>
        <strain evidence="2 3">CBS 135458</strain>
    </source>
</reference>
<proteinExistence type="predicted"/>
<dbReference type="InterPro" id="IPR036318">
    <property type="entry name" value="FAD-bd_PCMH-like_sf"/>
</dbReference>
<name>A0ABR1TY68_9PEZI</name>
<evidence type="ECO:0000313" key="2">
    <source>
        <dbReference type="EMBL" id="KAK8050810.1"/>
    </source>
</evidence>
<feature type="compositionally biased region" description="Low complexity" evidence="1">
    <location>
        <begin position="37"/>
        <end position="50"/>
    </location>
</feature>
<keyword evidence="3" id="KW-1185">Reference proteome</keyword>
<organism evidence="2 3">
    <name type="scientific">Apiospora phragmitis</name>
    <dbReference type="NCBI Taxonomy" id="2905665"/>
    <lineage>
        <taxon>Eukaryota</taxon>
        <taxon>Fungi</taxon>
        <taxon>Dikarya</taxon>
        <taxon>Ascomycota</taxon>
        <taxon>Pezizomycotina</taxon>
        <taxon>Sordariomycetes</taxon>
        <taxon>Xylariomycetidae</taxon>
        <taxon>Amphisphaeriales</taxon>
        <taxon>Apiosporaceae</taxon>
        <taxon>Apiospora</taxon>
    </lineage>
</organism>
<dbReference type="Proteomes" id="UP001480595">
    <property type="component" value="Unassembled WGS sequence"/>
</dbReference>
<dbReference type="InterPro" id="IPR016169">
    <property type="entry name" value="FAD-bd_PCMH_sub2"/>
</dbReference>
<dbReference type="Gene3D" id="3.30.465.10">
    <property type="match status" value="1"/>
</dbReference>
<dbReference type="GeneID" id="92097012"/>
<feature type="compositionally biased region" description="Basic and acidic residues" evidence="1">
    <location>
        <begin position="14"/>
        <end position="24"/>
    </location>
</feature>
<protein>
    <submittedName>
        <fullName evidence="2">FAD-binding domain-containing protein</fullName>
    </submittedName>
</protein>